<dbReference type="InterPro" id="IPR007130">
    <property type="entry name" value="DAGAT"/>
</dbReference>
<accession>A0A8C4Q5D3</accession>
<dbReference type="GO" id="GO:0004144">
    <property type="term" value="F:diacylglycerol O-acyltransferase activity"/>
    <property type="evidence" value="ECO:0007669"/>
    <property type="project" value="TreeGrafter"/>
</dbReference>
<keyword evidence="12 14" id="KW-0472">Membrane</keyword>
<dbReference type="EC" id="2.3.1.-" evidence="14"/>
<keyword evidence="7 14" id="KW-0812">Transmembrane</keyword>
<evidence type="ECO:0000256" key="2">
    <source>
        <dbReference type="ARBA" id="ARBA00004771"/>
    </source>
</evidence>
<evidence type="ECO:0000256" key="7">
    <source>
        <dbReference type="ARBA" id="ARBA00022692"/>
    </source>
</evidence>
<reference evidence="15" key="2">
    <citation type="submission" date="2025-09" db="UniProtKB">
        <authorList>
            <consortium name="Ensembl"/>
        </authorList>
    </citation>
    <scope>IDENTIFICATION</scope>
</reference>
<evidence type="ECO:0000256" key="13">
    <source>
        <dbReference type="ARBA" id="ARBA00023315"/>
    </source>
</evidence>
<keyword evidence="5" id="KW-0444">Lipid biosynthesis</keyword>
<dbReference type="PANTHER" id="PTHR12317">
    <property type="entry name" value="DIACYLGLYCEROL O-ACYLTRANSFERASE"/>
    <property type="match status" value="1"/>
</dbReference>
<evidence type="ECO:0000313" key="16">
    <source>
        <dbReference type="Proteomes" id="UP000694388"/>
    </source>
</evidence>
<feature type="transmembrane region" description="Helical" evidence="14">
    <location>
        <begin position="42"/>
        <end position="70"/>
    </location>
</feature>
<evidence type="ECO:0000256" key="9">
    <source>
        <dbReference type="ARBA" id="ARBA00022824"/>
    </source>
</evidence>
<evidence type="ECO:0000256" key="14">
    <source>
        <dbReference type="RuleBase" id="RU367023"/>
    </source>
</evidence>
<evidence type="ECO:0000256" key="10">
    <source>
        <dbReference type="ARBA" id="ARBA00022989"/>
    </source>
</evidence>
<evidence type="ECO:0000256" key="12">
    <source>
        <dbReference type="ARBA" id="ARBA00023136"/>
    </source>
</evidence>
<keyword evidence="16" id="KW-1185">Reference proteome</keyword>
<evidence type="ECO:0000256" key="6">
    <source>
        <dbReference type="ARBA" id="ARBA00022679"/>
    </source>
</evidence>
<comment type="similarity">
    <text evidence="4 14">Belongs to the diacylglycerol acyltransferase family.</text>
</comment>
<proteinExistence type="inferred from homology"/>
<dbReference type="AlphaFoldDB" id="A0A8C4Q5D3"/>
<keyword evidence="11" id="KW-0443">Lipid metabolism</keyword>
<reference evidence="15" key="1">
    <citation type="submission" date="2025-08" db="UniProtKB">
        <authorList>
            <consortium name="Ensembl"/>
        </authorList>
    </citation>
    <scope>IDENTIFICATION</scope>
</reference>
<evidence type="ECO:0000313" key="15">
    <source>
        <dbReference type="Ensembl" id="ENSEBUP00000010264.1"/>
    </source>
</evidence>
<evidence type="ECO:0000256" key="11">
    <source>
        <dbReference type="ARBA" id="ARBA00023098"/>
    </source>
</evidence>
<dbReference type="GO" id="GO:0019432">
    <property type="term" value="P:triglyceride biosynthetic process"/>
    <property type="evidence" value="ECO:0007669"/>
    <property type="project" value="TreeGrafter"/>
</dbReference>
<dbReference type="GO" id="GO:0005789">
    <property type="term" value="C:endoplasmic reticulum membrane"/>
    <property type="evidence" value="ECO:0007669"/>
    <property type="project" value="UniProtKB-SubCell"/>
</dbReference>
<evidence type="ECO:0000256" key="8">
    <source>
        <dbReference type="ARBA" id="ARBA00022798"/>
    </source>
</evidence>
<keyword evidence="10 14" id="KW-1133">Transmembrane helix</keyword>
<protein>
    <recommendedName>
        <fullName evidence="14">Acyltransferase</fullName>
        <ecNumber evidence="14">2.3.1.-</ecNumber>
    </recommendedName>
</protein>
<dbReference type="Ensembl" id="ENSEBUT00000010808.1">
    <property type="protein sequence ID" value="ENSEBUP00000010264.1"/>
    <property type="gene ID" value="ENSEBUG00000006598.1"/>
</dbReference>
<comment type="pathway">
    <text evidence="2">Glycerolipid metabolism; triacylglycerol biosynthesis.</text>
</comment>
<dbReference type="GO" id="GO:0006071">
    <property type="term" value="P:glycerol metabolic process"/>
    <property type="evidence" value="ECO:0007669"/>
    <property type="project" value="UniProtKB-KW"/>
</dbReference>
<name>A0A8C4Q5D3_EPTBU</name>
<dbReference type="PANTHER" id="PTHR12317:SF0">
    <property type="entry name" value="ACYLTRANSFERASE"/>
    <property type="match status" value="1"/>
</dbReference>
<evidence type="ECO:0000256" key="5">
    <source>
        <dbReference type="ARBA" id="ARBA00022516"/>
    </source>
</evidence>
<keyword evidence="8" id="KW-0319">Glycerol metabolism</keyword>
<comment type="caution">
    <text evidence="14">Lacks conserved residue(s) required for the propagation of feature annotation.</text>
</comment>
<dbReference type="Pfam" id="PF03982">
    <property type="entry name" value="DAGAT"/>
    <property type="match status" value="1"/>
</dbReference>
<sequence length="363" mass="40409">MKTLIAAYSAGGLQDSGAARLREAICSRLPRVGLTFQQNCVALTALAVLQWEITFLIMGLGCCILILYLLTTPLWPISALYLTWLTADWRTPEKGGRRSAWVRGWSVWKYFRNYFPIKLVKTCDLPSNRNYVFGYHPHGIMSVGAFCNFCTEATDFSKTFPGIKPSLATLAGQFRLPIFRDYLMAGGLCPVSRGAIDHLLSQPGCGQAVVIVIGGAAESLKCRPGSTHLMLLKRRGFVRLALRHGADLVPVFSFGENDIFHQVALPEGSWAQCLQTRFQKLVGFAPCLFHGRSMLGKHVFGLLPYSLPIHTIVGEPVSVPKIDEPTDEDVERFHTLYVESLVKVFNSNKLKYGLREVDRLVLD</sequence>
<evidence type="ECO:0000256" key="1">
    <source>
        <dbReference type="ARBA" id="ARBA00004477"/>
    </source>
</evidence>
<organism evidence="15 16">
    <name type="scientific">Eptatretus burgeri</name>
    <name type="common">Inshore hagfish</name>
    <dbReference type="NCBI Taxonomy" id="7764"/>
    <lineage>
        <taxon>Eukaryota</taxon>
        <taxon>Metazoa</taxon>
        <taxon>Chordata</taxon>
        <taxon>Craniata</taxon>
        <taxon>Vertebrata</taxon>
        <taxon>Cyclostomata</taxon>
        <taxon>Myxini</taxon>
        <taxon>Myxiniformes</taxon>
        <taxon>Myxinidae</taxon>
        <taxon>Eptatretinae</taxon>
        <taxon>Eptatretus</taxon>
    </lineage>
</organism>
<evidence type="ECO:0000256" key="4">
    <source>
        <dbReference type="ARBA" id="ARBA00005420"/>
    </source>
</evidence>
<keyword evidence="13" id="KW-0012">Acyltransferase</keyword>
<dbReference type="GeneTree" id="ENSGT01030000234582"/>
<comment type="subcellular location">
    <subcellularLocation>
        <location evidence="1 14">Endoplasmic reticulum membrane</location>
        <topology evidence="1 14">Multi-pass membrane protein</topology>
    </subcellularLocation>
</comment>
<dbReference type="Proteomes" id="UP000694388">
    <property type="component" value="Unplaced"/>
</dbReference>
<dbReference type="OMA" id="SHREYRI"/>
<keyword evidence="6 14" id="KW-0808">Transferase</keyword>
<evidence type="ECO:0000256" key="3">
    <source>
        <dbReference type="ARBA" id="ARBA00005189"/>
    </source>
</evidence>
<comment type="pathway">
    <text evidence="3">Lipid metabolism.</text>
</comment>
<keyword evidence="9 14" id="KW-0256">Endoplasmic reticulum</keyword>
<dbReference type="CDD" id="cd07987">
    <property type="entry name" value="LPLAT_MGAT-like"/>
    <property type="match status" value="1"/>
</dbReference>